<dbReference type="CDD" id="cd08894">
    <property type="entry name" value="SRPBCC_CalC_Aha1-like_1"/>
    <property type="match status" value="1"/>
</dbReference>
<evidence type="ECO:0000313" key="4">
    <source>
        <dbReference type="Proteomes" id="UP001596105"/>
    </source>
</evidence>
<sequence>MAEINVQDREIVLNRTFNAPRELVWAVWSIPEHLAKWWGPTGFSITTTRFEFKVGGVWRFAMHGPDGTDYENQIVFVEIAQPERLAYAVSDGEEDSPGQFEATVTFAEVEGNRTTVTMRSLFKSAEERDYVVREYGAIEGGNQTLDRLGELLATL</sequence>
<dbReference type="EMBL" id="JBHSMH010000090">
    <property type="protein sequence ID" value="MFC5471149.1"/>
    <property type="molecule type" value="Genomic_DNA"/>
</dbReference>
<protein>
    <submittedName>
        <fullName evidence="3">SRPBCC family protein</fullName>
    </submittedName>
</protein>
<evidence type="ECO:0000259" key="2">
    <source>
        <dbReference type="Pfam" id="PF08327"/>
    </source>
</evidence>
<accession>A0ABW0LZ55</accession>
<reference evidence="4" key="1">
    <citation type="journal article" date="2019" name="Int. J. Syst. Evol. Microbiol.">
        <title>The Global Catalogue of Microorganisms (GCM) 10K type strain sequencing project: providing services to taxonomists for standard genome sequencing and annotation.</title>
        <authorList>
            <consortium name="The Broad Institute Genomics Platform"/>
            <consortium name="The Broad Institute Genome Sequencing Center for Infectious Disease"/>
            <person name="Wu L."/>
            <person name="Ma J."/>
        </authorList>
    </citation>
    <scope>NUCLEOTIDE SEQUENCE [LARGE SCALE GENOMIC DNA]</scope>
    <source>
        <strain evidence="4">CCUG 57113</strain>
    </source>
</reference>
<dbReference type="InterPro" id="IPR023393">
    <property type="entry name" value="START-like_dom_sf"/>
</dbReference>
<feature type="domain" description="Activator of Hsp90 ATPase homologue 1/2-like C-terminal" evidence="2">
    <location>
        <begin position="18"/>
        <end position="152"/>
    </location>
</feature>
<dbReference type="Pfam" id="PF08327">
    <property type="entry name" value="AHSA1"/>
    <property type="match status" value="1"/>
</dbReference>
<dbReference type="Proteomes" id="UP001596105">
    <property type="component" value="Unassembled WGS sequence"/>
</dbReference>
<comment type="similarity">
    <text evidence="1">Belongs to the AHA1 family.</text>
</comment>
<dbReference type="RefSeq" id="WP_209746149.1">
    <property type="nucleotide sequence ID" value="NZ_JBHSMH010000090.1"/>
</dbReference>
<keyword evidence="4" id="KW-1185">Reference proteome</keyword>
<name>A0ABW0LZ55_9BACL</name>
<dbReference type="PANTHER" id="PTHR36929:SF5">
    <property type="entry name" value="BLR6751 PROTEIN"/>
    <property type="match status" value="1"/>
</dbReference>
<dbReference type="PANTHER" id="PTHR36929">
    <property type="entry name" value="ATTACHMENT SUBUNIT, PUTATIVE-RELATED"/>
    <property type="match status" value="1"/>
</dbReference>
<dbReference type="Gene3D" id="3.30.530.20">
    <property type="match status" value="1"/>
</dbReference>
<organism evidence="3 4">
    <name type="scientific">Cohnella suwonensis</name>
    <dbReference type="NCBI Taxonomy" id="696072"/>
    <lineage>
        <taxon>Bacteria</taxon>
        <taxon>Bacillati</taxon>
        <taxon>Bacillota</taxon>
        <taxon>Bacilli</taxon>
        <taxon>Bacillales</taxon>
        <taxon>Paenibacillaceae</taxon>
        <taxon>Cohnella</taxon>
    </lineage>
</organism>
<dbReference type="SUPFAM" id="SSF55961">
    <property type="entry name" value="Bet v1-like"/>
    <property type="match status" value="1"/>
</dbReference>
<evidence type="ECO:0000256" key="1">
    <source>
        <dbReference type="ARBA" id="ARBA00006817"/>
    </source>
</evidence>
<evidence type="ECO:0000313" key="3">
    <source>
        <dbReference type="EMBL" id="MFC5471149.1"/>
    </source>
</evidence>
<dbReference type="InterPro" id="IPR013538">
    <property type="entry name" value="ASHA1/2-like_C"/>
</dbReference>
<proteinExistence type="inferred from homology"/>
<gene>
    <name evidence="3" type="ORF">ACFPPD_20890</name>
</gene>
<comment type="caution">
    <text evidence="3">The sequence shown here is derived from an EMBL/GenBank/DDBJ whole genome shotgun (WGS) entry which is preliminary data.</text>
</comment>